<feature type="compositionally biased region" description="Basic and acidic residues" evidence="1">
    <location>
        <begin position="2058"/>
        <end position="2069"/>
    </location>
</feature>
<feature type="compositionally biased region" description="Basic and acidic residues" evidence="1">
    <location>
        <begin position="2882"/>
        <end position="2891"/>
    </location>
</feature>
<feature type="compositionally biased region" description="Basic and acidic residues" evidence="1">
    <location>
        <begin position="2956"/>
        <end position="2965"/>
    </location>
</feature>
<proteinExistence type="predicted"/>
<feature type="region of interest" description="Disordered" evidence="1">
    <location>
        <begin position="2465"/>
        <end position="2596"/>
    </location>
</feature>
<feature type="compositionally biased region" description="Basic and acidic residues" evidence="1">
    <location>
        <begin position="1456"/>
        <end position="1499"/>
    </location>
</feature>
<feature type="compositionally biased region" description="Basic and acidic residues" evidence="1">
    <location>
        <begin position="12"/>
        <end position="21"/>
    </location>
</feature>
<feature type="region of interest" description="Disordered" evidence="1">
    <location>
        <begin position="3887"/>
        <end position="4048"/>
    </location>
</feature>
<feature type="compositionally biased region" description="Basic and acidic residues" evidence="1">
    <location>
        <begin position="894"/>
        <end position="905"/>
    </location>
</feature>
<feature type="compositionally biased region" description="Basic and acidic residues" evidence="1">
    <location>
        <begin position="3636"/>
        <end position="3664"/>
    </location>
</feature>
<gene>
    <name evidence="2" type="ORF">HannXRQ_Chr09g0255141</name>
</gene>
<feature type="compositionally biased region" description="Basic and acidic residues" evidence="1">
    <location>
        <begin position="2239"/>
        <end position="2261"/>
    </location>
</feature>
<evidence type="ECO:0000256" key="1">
    <source>
        <dbReference type="SAM" id="MobiDB-lite"/>
    </source>
</evidence>
<feature type="compositionally biased region" description="Basic and acidic residues" evidence="1">
    <location>
        <begin position="3401"/>
        <end position="3416"/>
    </location>
</feature>
<feature type="compositionally biased region" description="Basic and acidic residues" evidence="1">
    <location>
        <begin position="424"/>
        <end position="447"/>
    </location>
</feature>
<dbReference type="PANTHER" id="PTHR35511">
    <property type="entry name" value="A-KINASE ANCHOR-LIKE PROTEIN"/>
    <property type="match status" value="1"/>
</dbReference>
<feature type="compositionally biased region" description="Basic and acidic residues" evidence="1">
    <location>
        <begin position="1956"/>
        <end position="2033"/>
    </location>
</feature>
<feature type="compositionally biased region" description="Basic and acidic residues" evidence="1">
    <location>
        <begin position="2350"/>
        <end position="2360"/>
    </location>
</feature>
<feature type="region of interest" description="Disordered" evidence="1">
    <location>
        <begin position="2375"/>
        <end position="2394"/>
    </location>
</feature>
<feature type="compositionally biased region" description="Acidic residues" evidence="1">
    <location>
        <begin position="2465"/>
        <end position="2477"/>
    </location>
</feature>
<feature type="compositionally biased region" description="Basic and acidic residues" evidence="1">
    <location>
        <begin position="662"/>
        <end position="675"/>
    </location>
</feature>
<feature type="compositionally biased region" description="Basic and acidic residues" evidence="1">
    <location>
        <begin position="1319"/>
        <end position="1344"/>
    </location>
</feature>
<feature type="compositionally biased region" description="Basic and acidic residues" evidence="1">
    <location>
        <begin position="1039"/>
        <end position="1051"/>
    </location>
</feature>
<feature type="region of interest" description="Disordered" evidence="1">
    <location>
        <begin position="3624"/>
        <end position="3665"/>
    </location>
</feature>
<feature type="compositionally biased region" description="Basic and acidic residues" evidence="1">
    <location>
        <begin position="3165"/>
        <end position="3212"/>
    </location>
</feature>
<feature type="compositionally biased region" description="Basic and acidic residues" evidence="1">
    <location>
        <begin position="3354"/>
        <end position="3377"/>
    </location>
</feature>
<feature type="compositionally biased region" description="Low complexity" evidence="1">
    <location>
        <begin position="1026"/>
        <end position="1038"/>
    </location>
</feature>
<feature type="compositionally biased region" description="Basic and acidic residues" evidence="1">
    <location>
        <begin position="2086"/>
        <end position="2104"/>
    </location>
</feature>
<feature type="compositionally biased region" description="Basic and acidic residues" evidence="1">
    <location>
        <begin position="1860"/>
        <end position="1908"/>
    </location>
</feature>
<dbReference type="Proteomes" id="UP000215914">
    <property type="component" value="Chromosome 9"/>
</dbReference>
<dbReference type="STRING" id="4232.A0A251TV05"/>
<feature type="compositionally biased region" description="Basic and acidic residues" evidence="1">
    <location>
        <begin position="3569"/>
        <end position="3605"/>
    </location>
</feature>
<dbReference type="FunCoup" id="A0A251TV05">
    <property type="interactions" value="65"/>
</dbReference>
<feature type="compositionally biased region" description="Polar residues" evidence="1">
    <location>
        <begin position="2034"/>
        <end position="2047"/>
    </location>
</feature>
<feature type="region of interest" description="Disordered" evidence="1">
    <location>
        <begin position="3400"/>
        <end position="3425"/>
    </location>
</feature>
<feature type="region of interest" description="Disordered" evidence="1">
    <location>
        <begin position="173"/>
        <end position="239"/>
    </location>
</feature>
<feature type="compositionally biased region" description="Polar residues" evidence="1">
    <location>
        <begin position="620"/>
        <end position="644"/>
    </location>
</feature>
<feature type="region of interest" description="Disordered" evidence="1">
    <location>
        <begin position="116"/>
        <end position="155"/>
    </location>
</feature>
<feature type="compositionally biased region" description="Polar residues" evidence="1">
    <location>
        <begin position="3331"/>
        <end position="3353"/>
    </location>
</feature>
<feature type="region of interest" description="Disordered" evidence="1">
    <location>
        <begin position="1956"/>
        <end position="2363"/>
    </location>
</feature>
<feature type="compositionally biased region" description="Polar residues" evidence="1">
    <location>
        <begin position="1738"/>
        <end position="1748"/>
    </location>
</feature>
<feature type="compositionally biased region" description="Basic and acidic residues" evidence="1">
    <location>
        <begin position="2901"/>
        <end position="2917"/>
    </location>
</feature>
<feature type="compositionally biased region" description="Basic and acidic residues" evidence="1">
    <location>
        <begin position="3144"/>
        <end position="3156"/>
    </location>
</feature>
<feature type="region of interest" description="Disordered" evidence="1">
    <location>
        <begin position="2715"/>
        <end position="2797"/>
    </location>
</feature>
<feature type="compositionally biased region" description="Basic and acidic residues" evidence="1">
    <location>
        <begin position="2627"/>
        <end position="2638"/>
    </location>
</feature>
<feature type="region of interest" description="Disordered" evidence="1">
    <location>
        <begin position="3510"/>
        <end position="3546"/>
    </location>
</feature>
<feature type="compositionally biased region" description="Basic and acidic residues" evidence="1">
    <location>
        <begin position="726"/>
        <end position="735"/>
    </location>
</feature>
<feature type="compositionally biased region" description="Basic and acidic residues" evidence="1">
    <location>
        <begin position="3949"/>
        <end position="3966"/>
    </location>
</feature>
<feature type="compositionally biased region" description="Basic and acidic residues" evidence="1">
    <location>
        <begin position="790"/>
        <end position="802"/>
    </location>
</feature>
<feature type="compositionally biased region" description="Basic and acidic residues" evidence="1">
    <location>
        <begin position="3103"/>
        <end position="3117"/>
    </location>
</feature>
<dbReference type="OMA" id="KAIIHVD"/>
<feature type="compositionally biased region" description="Polar residues" evidence="1">
    <location>
        <begin position="2569"/>
        <end position="2583"/>
    </location>
</feature>
<feature type="region of interest" description="Disordered" evidence="1">
    <location>
        <begin position="2827"/>
        <end position="2853"/>
    </location>
</feature>
<feature type="compositionally biased region" description="Basic and acidic residues" evidence="1">
    <location>
        <begin position="840"/>
        <end position="849"/>
    </location>
</feature>
<feature type="compositionally biased region" description="Acidic residues" evidence="1">
    <location>
        <begin position="3967"/>
        <end position="3980"/>
    </location>
</feature>
<feature type="compositionally biased region" description="Basic and acidic residues" evidence="1">
    <location>
        <begin position="457"/>
        <end position="476"/>
    </location>
</feature>
<feature type="region of interest" description="Disordered" evidence="1">
    <location>
        <begin position="1360"/>
        <end position="1715"/>
    </location>
</feature>
<feature type="compositionally biased region" description="Basic and acidic residues" evidence="1">
    <location>
        <begin position="1191"/>
        <end position="1241"/>
    </location>
</feature>
<feature type="compositionally biased region" description="Basic and acidic residues" evidence="1">
    <location>
        <begin position="960"/>
        <end position="1023"/>
    </location>
</feature>
<keyword evidence="3" id="KW-1185">Reference proteome</keyword>
<feature type="region of interest" description="Disordered" evidence="1">
    <location>
        <begin position="588"/>
        <end position="1118"/>
    </location>
</feature>
<feature type="compositionally biased region" description="Basic and acidic residues" evidence="1">
    <location>
        <begin position="3125"/>
        <end position="3135"/>
    </location>
</feature>
<feature type="compositionally biased region" description="Basic and acidic residues" evidence="1">
    <location>
        <begin position="1749"/>
        <end position="1769"/>
    </location>
</feature>
<feature type="compositionally biased region" description="Acidic residues" evidence="1">
    <location>
        <begin position="1052"/>
        <end position="1062"/>
    </location>
</feature>
<feature type="compositionally biased region" description="Basic and acidic residues" evidence="1">
    <location>
        <begin position="1067"/>
        <end position="1100"/>
    </location>
</feature>
<evidence type="ECO:0000313" key="3">
    <source>
        <dbReference type="Proteomes" id="UP000215914"/>
    </source>
</evidence>
<feature type="compositionally biased region" description="Basic and acidic residues" evidence="1">
    <location>
        <begin position="856"/>
        <end position="882"/>
    </location>
</feature>
<sequence length="4048" mass="451694">MATEANIQESVLLKKGEREENALTSESFEEKATELPGNQVKQLETSSLVATTVYTPLETGTGKPTDESGIFFQALSVTMVIADEHSNTPESYKAAKPTEPEEETIKIGEKAIQSEVCGNSVPEKSETDSVEQGKKEAFNVSEKNQGDGYGVTSSQDAVCEDIKETTEEHAAVVADFKEQDLNETPREFVKEETDDKSVDAQEASELSEIGSKDTEEQKYEESVKKIEQDEEIEDTKPDVEIAKTEQNGLLQAITPDACASTQTIPQVETTEHEEKEQVVNILEKDQDKDDVTRAQEVTVEGGLQEKTHHNDDNEREVVEAKESVEEDAADVCVSTLVKESTKNEEPDDEKAIEKEVCEENVPKKAELEGEVEISDSVAPIQNQTLSTIEKDQGGTDGVTSLQEPPCVDVEETTTVQHVTTTIDFKEQDLNEKPREFVKEETEDKSLDAQEANEECEKEAKEEIDQNSEESVKKIEKEEETEEIKPAITTDDCIMTETKSQVEKTEHEEENTQKDEGLKEKSDSPSIEEVCEETSLEKDEYVKEVKDSATETVTKDENEDVEKEQEVNVLETHEGKVDVTSAQDVTIEKDLQEKDHHNEDEECEVVTTEESTEKDTEVIRSSETTEQQMLTNAVPSDVCISTQTEPQEEATEKNDVEVLNENETLRKDEDQEKEQEICVTEKVQSGGDDVTSSENASNEQEQHAEEIKPSVETTEEKDVCIPTQIESQEKPTKNEESAIQNDGDQKEKSDDPSINEVCEENDLKKTESEEEIKPSDSSVVTTRESVIETTEETKSSDETKENIEQQGVLNVIPTDNDDGQTDKHESPLVEVVCEETSSKTAEPEDVKHSDGSSTTLNEKETPDKEESLEKEDDIKTSEVHGGGDDVTSLQNVSNDDIKETLTDQHDTNAAYVEEGQGVIAKPKEILIEEAEDRSIDAEELGQPNEQNVEETLPTISENPEDEIKKEDKDLSHESVEDTNDHTTKEEKCTLEQEHVKEHTDQDKVSTEKVTDLNETKEVEPKEEIIPSTALSASTEATSNSEKEKAEGEKLPTEDLEIVSEEQIPELVPKSEEPVLKETTETHVDEEKGTVTKEISSAEKTEVQSGGDAVTSSQNASDEEIQETMIGQHDTTVTFVEEGQGVSATPKEILIEEAEDKSIVPEEIPLELAQPSEQNVEEAHSHLSKSVTENPEDEIKKEDKELSHETVKDTNDDTTKEEKCTVEQEPVEVHSGQDEVSKEKVTDLNETSEVEPKEEITPSTSLETSTEDTPNTEKEKAESENLPIEDLKTVSEVQIPESVPELEEPTLKEKCIITETETQLDEEKGTVTEEISSDEKTQQTTEIKQETVKEVCEEASSEKAELEEEIKHSDSSGMKINEKEITFIDNEEKEVKISTESRSEDNLTSSQIEVSEEKEDLKEKNIHNEGDFIKSGEDVGEDIEENTEHVTATNVCGSTQIETREETIENEEKNGEKAIEHEEYEAVSREENLEKKQEDVEETKMGENATTNEEKDVCISTQNESQEEPTKNEENAIEPDGDQKEKSDNAVVKEVCEENESEGRQISDSFEVKTRESVYEDTEETKMGEHATTNEEKDVCISTQNESQEEPTKNEENAIEHDGDQKEKSDDAVVKEVCEENESEGRQISDSFEVKTRESVYEDTEETKSSDETKEDIQQQGVLNVITSDVSSSTQTETIEKSTASEENNDIETTEKPESPLVEVACETTKSEIVESEEGVKQTDILSTTLNENETLSKEEKQEKEDEIKTSEEVKGGGVELISSQNASGEDVKETTIDQHNTTVAHVEEGQSVSALPKGILVEETEDKDKSIDAEEVSLELEQPNEQNAEETVPCLTKSISDNQEDEIKKEDTHDNAADEDKGTLEHEPVEEHSSQDEVSKEKVTGLNETKEVEPQEDTPSISIKTSTDDTSKTISEVQIPELVTNTEESVLKDECFISETETHLDEEKSTITEEISSDEKTELTTEIKQESVKEVCEETSSEKTELQEGLKLSDDSNVKINEKEITTFKEDEQEKDQEVNTSAESQGGNNITSSQNEESEEKEELKEKNYHNEGNEGDFTESGERVEEDTREIKSSVETKDTETNDAEHVISTSSSTHIEDDEEAIEKDEKKDETAIENDKNETVSTEENLEKKQEDIKETNTGEHATTMAYFEEEQSLSTITKEAIGKAEEGDKSVIFQEKTEQCDEENVEREQKAEEYNDEIKPSVETTEEKDVCISTQTESHVEPTKKEENAIEPDGERKENPDNPFVKEVCEESDLTKTESEERQPSDSFDVKTTEEDTEETKSSDETKENKEQQGVLDVIATDVSGSTQTEHVEKTTASHEENDDEETIEQDKGQTEKPEIPLVEVACETTKSEIVESEEEVKQSNSFSTTLNENEILSKEEKLEKEDEIKTSEIEVGEVEVTSSQNASNDDVKETTLDQDITAVAHVEEGSGVSALPKEILIEEAEDKSVDAEEISLELGQPNEQNVEETLPCPTKSINDNLEDEIKKEDRDLSHESVEDTNDDTKEERRTLEHEHLEEHSGQDEVSKEKVTDLHETTEAELKEDITPSISLETSTEDASNLENEKAEVESFPIENLETVSEVQIPELVPGSEETVLKNECLTSETETHLDEEKESITENNSSDEVSKELEQTKEQNVEETEACVTETISEKTEDKITKDEDSSHDRTDHINENITKEEKCFPDVMTKEIDISTLKHEPVEEQNDSQDEVSKEILTVSNETIAVEPKEDITPSSSLGTSAEDTSNSDKAKTVSESLPLEDLESVSEVHIPDVMPKSEDLKMEEECLVSETETYANEENRVATKEISSYENLETHGSTQQPENSYSTTENQLNSAEDCIKTEKDVILTKEIEQVPLEIEKEKEVSDFKEQIVEEDTYSPELEEKSAQNQKETVHEISVENPEVTEVNVDAQIGQKDLQGKEDISCVSKVTTDITDQEPKEEKSPSLEDGATLESVDLSNTDSTAYPSESEKLATRALESDCDVQIPEVVADSEDSKVKEECIVLEQDTKTNEISSALDKEEENVTKAPTESDEAKSSDLIIEENASTKEASEQCDDVAKDKIEQPEEGVNKPVNSCSETTEGSIKEEEPYAENKEIETELEAENQADRTEDRTEMTDETVLTEKVSKELEQTKEQNVEETEACVTEDKITKDEDSSPDSTEHINENITKEEKCFPDVMTKETDISTLKHEPVEEQNDSQDEVPKEILTVSNETIAVEPKEDIPPSSSLGTSAQNQKETVHEISVENPEVTEVNVDAQIGQKDLQGKEDISCVSKVTNDITDQEENASTKENREIHGELEPTYEPVIEEQVTIETKPQLEQSDITSENITNDQTSESKLEHTSAKDTEEDDRLAPEIETKGIENLHETTKNIILTDEEVAVETEKEKERNEIEKQVSDTELDSTPTPVQKELANEIEYSKPIPVGNIEVTEVKAESQIEVENTQAAEDLSCLSKASSVTEKSKAEIREDPQQTITVIGEVKDDIVDEASEEKIAPVLEDSKASERQVNLPEIESTDTPSNGRDTMKLEEDVSCKTRETIEEQIALTSQLADREILEEKDDKPISERSSSRTDELLGTKDSVEDTKDAKFTAENLSVTDETITEIKKSNEDSEIVASEFKKSEDTVTEKEKETLDEPHTDDSEKPTYDSILSSEIATEAAKIVPECINAPAILTDNLPEASPEMLLAKPEDKITEDPEVLPSVEKDVTDVQKHEKDLDHETEVKTADVVSNVECSEIEPRHFDTNQVNQKDKKKEADESIKDVIPVEDVKTSTRELEVGSVDLEVPSVIDATADDTNYKTLEVHEAGLLKDDKHLESACDQSKSIEEGSGIKQEPLKLDASETLDTAAAEDLTISQKYVPDDLINISQTHPEVQNREVPACTVDKQSPKESTEVKILTEKMDTSDEQAEPVAKSLVPEAGNLKVNTTVSVDQKEKSESVEKEESGVKTDEEDEEEEDHEEDEKTGSCSDAPVMVEASQDMEVKAHKKSHNILSGVGSKVKHSIAKVKKAITGKSSPTKSTSPKAKNQVTG</sequence>
<feature type="region of interest" description="Disordered" evidence="1">
    <location>
        <begin position="2882"/>
        <end position="2925"/>
    </location>
</feature>
<feature type="compositionally biased region" description="Basic and acidic residues" evidence="1">
    <location>
        <begin position="2670"/>
        <end position="2703"/>
    </location>
</feature>
<feature type="region of interest" description="Disordered" evidence="1">
    <location>
        <begin position="1818"/>
        <end position="1935"/>
    </location>
</feature>
<feature type="compositionally biased region" description="Polar residues" evidence="1">
    <location>
        <begin position="3244"/>
        <end position="3256"/>
    </location>
</feature>
<feature type="region of interest" description="Disordered" evidence="1">
    <location>
        <begin position="2948"/>
        <end position="2993"/>
    </location>
</feature>
<feature type="region of interest" description="Disordered" evidence="1">
    <location>
        <begin position="1727"/>
        <end position="1788"/>
    </location>
</feature>
<feature type="compositionally biased region" description="Basic and acidic residues" evidence="1">
    <location>
        <begin position="2181"/>
        <end position="2200"/>
    </location>
</feature>
<feature type="compositionally biased region" description="Basic and acidic residues" evidence="1">
    <location>
        <begin position="303"/>
        <end position="323"/>
    </location>
</feature>
<evidence type="ECO:0000313" key="2">
    <source>
        <dbReference type="EMBL" id="OTG14960.1"/>
    </source>
</evidence>
<dbReference type="PANTHER" id="PTHR35511:SF2">
    <property type="entry name" value="A-KINASE ANCHOR-LIKE PROTEIN"/>
    <property type="match status" value="1"/>
</dbReference>
<feature type="compositionally biased region" description="Basic and acidic residues" evidence="1">
    <location>
        <begin position="1387"/>
        <end position="1399"/>
    </location>
</feature>
<feature type="compositionally biased region" description="Basic and acidic residues" evidence="1">
    <location>
        <begin position="2207"/>
        <end position="2231"/>
    </location>
</feature>
<dbReference type="EMBL" id="CM007898">
    <property type="protein sequence ID" value="OTG14960.1"/>
    <property type="molecule type" value="Genomic_DNA"/>
</dbReference>
<feature type="compositionally biased region" description="Basic and acidic residues" evidence="1">
    <location>
        <begin position="2123"/>
        <end position="2138"/>
    </location>
</feature>
<feature type="compositionally biased region" description="Basic residues" evidence="1">
    <location>
        <begin position="4016"/>
        <end position="4028"/>
    </location>
</feature>
<feature type="region of interest" description="Disordered" evidence="1">
    <location>
        <begin position="3567"/>
        <end position="3605"/>
    </location>
</feature>
<feature type="compositionally biased region" description="Polar residues" evidence="1">
    <location>
        <begin position="1443"/>
        <end position="1454"/>
    </location>
</feature>
<feature type="compositionally biased region" description="Basic and acidic residues" evidence="1">
    <location>
        <begin position="2268"/>
        <end position="2312"/>
    </location>
</feature>
<name>A0A251TV05_HELAN</name>
<feature type="compositionally biased region" description="Basic and acidic residues" evidence="1">
    <location>
        <begin position="920"/>
        <end position="935"/>
    </location>
</feature>
<feature type="region of interest" description="Disordered" evidence="1">
    <location>
        <begin position="424"/>
        <end position="564"/>
    </location>
</feature>
<feature type="compositionally biased region" description="Basic and acidic residues" evidence="1">
    <location>
        <begin position="1413"/>
        <end position="1431"/>
    </location>
</feature>
<feature type="compositionally biased region" description="Basic and acidic residues" evidence="1">
    <location>
        <begin position="2646"/>
        <end position="2658"/>
    </location>
</feature>
<feature type="region of interest" description="Disordered" evidence="1">
    <location>
        <begin position="2625"/>
        <end position="2703"/>
    </location>
</feature>
<feature type="compositionally biased region" description="Basic and acidic residues" evidence="1">
    <location>
        <begin position="1555"/>
        <end position="1593"/>
    </location>
</feature>
<feature type="compositionally biased region" description="Basic and acidic residues" evidence="1">
    <location>
        <begin position="1269"/>
        <end position="1287"/>
    </location>
</feature>
<reference evidence="3" key="1">
    <citation type="journal article" date="2017" name="Nature">
        <title>The sunflower genome provides insights into oil metabolism, flowering and Asterid evolution.</title>
        <authorList>
            <person name="Badouin H."/>
            <person name="Gouzy J."/>
            <person name="Grassa C.J."/>
            <person name="Murat F."/>
            <person name="Staton S.E."/>
            <person name="Cottret L."/>
            <person name="Lelandais-Briere C."/>
            <person name="Owens G.L."/>
            <person name="Carrere S."/>
            <person name="Mayjonade B."/>
            <person name="Legrand L."/>
            <person name="Gill N."/>
            <person name="Kane N.C."/>
            <person name="Bowers J.E."/>
            <person name="Hubner S."/>
            <person name="Bellec A."/>
            <person name="Berard A."/>
            <person name="Berges H."/>
            <person name="Blanchet N."/>
            <person name="Boniface M.C."/>
            <person name="Brunel D."/>
            <person name="Catrice O."/>
            <person name="Chaidir N."/>
            <person name="Claudel C."/>
            <person name="Donnadieu C."/>
            <person name="Faraut T."/>
            <person name="Fievet G."/>
            <person name="Helmstetter N."/>
            <person name="King M."/>
            <person name="Knapp S.J."/>
            <person name="Lai Z."/>
            <person name="Le Paslier M.C."/>
            <person name="Lippi Y."/>
            <person name="Lorenzon L."/>
            <person name="Mandel J.R."/>
            <person name="Marage G."/>
            <person name="Marchand G."/>
            <person name="Marquand E."/>
            <person name="Bret-Mestries E."/>
            <person name="Morien E."/>
            <person name="Nambeesan S."/>
            <person name="Nguyen T."/>
            <person name="Pegot-Espagnet P."/>
            <person name="Pouilly N."/>
            <person name="Raftis F."/>
            <person name="Sallet E."/>
            <person name="Schiex T."/>
            <person name="Thomas J."/>
            <person name="Vandecasteele C."/>
            <person name="Vares D."/>
            <person name="Vear F."/>
            <person name="Vautrin S."/>
            <person name="Crespi M."/>
            <person name="Mangin B."/>
            <person name="Burke J.M."/>
            <person name="Salse J."/>
            <person name="Munos S."/>
            <person name="Vincourt P."/>
            <person name="Rieseberg L.H."/>
            <person name="Langlade N.B."/>
        </authorList>
    </citation>
    <scope>NUCLEOTIDE SEQUENCE [LARGE SCALE GENOMIC DNA]</scope>
    <source>
        <strain evidence="3">cv. SF193</strain>
    </source>
</reference>
<accession>A0A251TV05</accession>
<feature type="compositionally biased region" description="Low complexity" evidence="1">
    <location>
        <begin position="4031"/>
        <end position="4048"/>
    </location>
</feature>
<feature type="compositionally biased region" description="Basic and acidic residues" evidence="1">
    <location>
        <begin position="3510"/>
        <end position="3523"/>
    </location>
</feature>
<feature type="compositionally biased region" description="Polar residues" evidence="1">
    <location>
        <begin position="2752"/>
        <end position="2764"/>
    </location>
</feature>
<feature type="compositionally biased region" description="Basic and acidic residues" evidence="1">
    <location>
        <begin position="210"/>
        <end position="227"/>
    </location>
</feature>
<feature type="compositionally biased region" description="Basic and acidic residues" evidence="1">
    <location>
        <begin position="499"/>
        <end position="522"/>
    </location>
</feature>
<feature type="region of interest" description="Disordered" evidence="1">
    <location>
        <begin position="3032"/>
        <end position="3270"/>
    </location>
</feature>
<feature type="region of interest" description="Disordered" evidence="1">
    <location>
        <begin position="1166"/>
        <end position="1344"/>
    </location>
</feature>
<protein>
    <submittedName>
        <fullName evidence="2">Uncharacterized protein</fullName>
    </submittedName>
</protein>
<organism evidence="2 3">
    <name type="scientific">Helianthus annuus</name>
    <name type="common">Common sunflower</name>
    <dbReference type="NCBI Taxonomy" id="4232"/>
    <lineage>
        <taxon>Eukaryota</taxon>
        <taxon>Viridiplantae</taxon>
        <taxon>Streptophyta</taxon>
        <taxon>Embryophyta</taxon>
        <taxon>Tracheophyta</taxon>
        <taxon>Spermatophyta</taxon>
        <taxon>Magnoliopsida</taxon>
        <taxon>eudicotyledons</taxon>
        <taxon>Gunneridae</taxon>
        <taxon>Pentapetalae</taxon>
        <taxon>asterids</taxon>
        <taxon>campanulids</taxon>
        <taxon>Asterales</taxon>
        <taxon>Asteraceae</taxon>
        <taxon>Asteroideae</taxon>
        <taxon>Heliantheae alliance</taxon>
        <taxon>Heliantheae</taxon>
        <taxon>Helianthus</taxon>
    </lineage>
</organism>
<feature type="compositionally biased region" description="Basic and acidic residues" evidence="1">
    <location>
        <begin position="1360"/>
        <end position="1380"/>
    </location>
</feature>
<feature type="compositionally biased region" description="Basic and acidic residues" evidence="1">
    <location>
        <begin position="3306"/>
        <end position="3318"/>
    </location>
</feature>
<feature type="compositionally biased region" description="Basic and acidic residues" evidence="1">
    <location>
        <begin position="610"/>
        <end position="619"/>
    </location>
</feature>
<feature type="compositionally biased region" description="Polar residues" evidence="1">
    <location>
        <begin position="2976"/>
        <end position="2986"/>
    </location>
</feature>
<feature type="compositionally biased region" description="Polar residues" evidence="1">
    <location>
        <begin position="774"/>
        <end position="783"/>
    </location>
</feature>
<feature type="region of interest" description="Disordered" evidence="1">
    <location>
        <begin position="1"/>
        <end position="38"/>
    </location>
</feature>
<feature type="compositionally biased region" description="Acidic residues" evidence="1">
    <location>
        <begin position="2070"/>
        <end position="2085"/>
    </location>
</feature>
<feature type="compositionally biased region" description="Basic and acidic residues" evidence="1">
    <location>
        <begin position="760"/>
        <end position="773"/>
    </location>
</feature>
<feature type="compositionally biased region" description="Basic and acidic residues" evidence="1">
    <location>
        <begin position="3904"/>
        <end position="3921"/>
    </location>
</feature>
<feature type="compositionally biased region" description="Basic and acidic residues" evidence="1">
    <location>
        <begin position="123"/>
        <end position="137"/>
    </location>
</feature>
<feature type="compositionally biased region" description="Basic and acidic residues" evidence="1">
    <location>
        <begin position="2331"/>
        <end position="2341"/>
    </location>
</feature>
<feature type="region of interest" description="Disordered" evidence="1">
    <location>
        <begin position="3294"/>
        <end position="3377"/>
    </location>
</feature>
<feature type="compositionally biased region" description="Basic and acidic residues" evidence="1">
    <location>
        <begin position="2145"/>
        <end position="2158"/>
    </location>
</feature>
<feature type="compositionally biased region" description="Basic and acidic residues" evidence="1">
    <location>
        <begin position="173"/>
        <end position="199"/>
    </location>
</feature>
<feature type="region of interest" description="Disordered" evidence="1">
    <location>
        <begin position="299"/>
        <end position="328"/>
    </location>
</feature>
<dbReference type="InParanoid" id="A0A251TV05"/>
<feature type="compositionally biased region" description="Polar residues" evidence="1">
    <location>
        <begin position="3092"/>
        <end position="3102"/>
    </location>
</feature>
<feature type="compositionally biased region" description="Basic and acidic residues" evidence="1">
    <location>
        <begin position="699"/>
        <end position="718"/>
    </location>
</feature>
<feature type="compositionally biased region" description="Basic and acidic residues" evidence="1">
    <location>
        <begin position="588"/>
        <end position="598"/>
    </location>
</feature>
<feature type="compositionally biased region" description="Polar residues" evidence="1">
    <location>
        <begin position="1672"/>
        <end position="1691"/>
    </location>
</feature>
<feature type="compositionally biased region" description="Polar residues" evidence="1">
    <location>
        <begin position="1255"/>
        <end position="1267"/>
    </location>
</feature>
<feature type="compositionally biased region" description="Basic and acidic residues" evidence="1">
    <location>
        <begin position="3065"/>
        <end position="3084"/>
    </location>
</feature>
<feature type="compositionally biased region" description="Basic and acidic residues" evidence="1">
    <location>
        <begin position="1604"/>
        <end position="1671"/>
    </location>
</feature>
<feature type="compositionally biased region" description="Basic and acidic residues" evidence="1">
    <location>
        <begin position="534"/>
        <end position="555"/>
    </location>
</feature>
<feature type="compositionally biased region" description="Polar residues" evidence="1">
    <location>
        <begin position="689"/>
        <end position="698"/>
    </location>
</feature>
<feature type="compositionally biased region" description="Basic and acidic residues" evidence="1">
    <location>
        <begin position="2505"/>
        <end position="2567"/>
    </location>
</feature>